<dbReference type="GeneID" id="108052867"/>
<organism evidence="1">
    <name type="scientific">Drosophila rhopaloa</name>
    <name type="common">Fruit fly</name>
    <dbReference type="NCBI Taxonomy" id="1041015"/>
    <lineage>
        <taxon>Eukaryota</taxon>
        <taxon>Metazoa</taxon>
        <taxon>Ecdysozoa</taxon>
        <taxon>Arthropoda</taxon>
        <taxon>Hexapoda</taxon>
        <taxon>Insecta</taxon>
        <taxon>Pterygota</taxon>
        <taxon>Neoptera</taxon>
        <taxon>Endopterygota</taxon>
        <taxon>Diptera</taxon>
        <taxon>Brachycera</taxon>
        <taxon>Muscomorpha</taxon>
        <taxon>Ephydroidea</taxon>
        <taxon>Drosophilidae</taxon>
        <taxon>Drosophila</taxon>
        <taxon>Sophophora</taxon>
    </lineage>
</organism>
<reference evidence="1" key="1">
    <citation type="submission" date="2025-08" db="UniProtKB">
        <authorList>
            <consortium name="RefSeq"/>
        </authorList>
    </citation>
    <scope>IDENTIFICATION</scope>
</reference>
<dbReference type="OrthoDB" id="7882095at2759"/>
<proteinExistence type="predicted"/>
<dbReference type="RefSeq" id="XP_016990913.1">
    <property type="nucleotide sequence ID" value="XM_017135424.1"/>
</dbReference>
<protein>
    <submittedName>
        <fullName evidence="1">LOW QUALITY PROTEIN: uncharacterized protein LOC108052867</fullName>
    </submittedName>
</protein>
<dbReference type="AlphaFoldDB" id="A0A6P4FTE7"/>
<evidence type="ECO:0000313" key="1">
    <source>
        <dbReference type="RefSeq" id="XP_016990913.1"/>
    </source>
</evidence>
<dbReference type="RefSeq" id="XP_016990913.2">
    <property type="nucleotide sequence ID" value="XM_017135424.2"/>
</dbReference>
<name>A0A6P4FTE7_DRORH</name>
<accession>A0A6P4FTE7</accession>
<gene>
    <name evidence="1" type="primary">LOC108052867</name>
</gene>
<sequence length="281" mass="33051">MEDNLLIDTLKSFNELTEEDQKKCKEIFERPLSPKLQDNKYIKFTKEILEKYPNETWKKPCFLTFQIISLHIQYSALIFSLCGVFENFHLVLYAGVLENAKVPAKEQFICDILNNLVKTEIPKLKNFSVKFVLLQNNSINHNVVNILSEMEQSICSDFLFIADLDYWRYSSLHNPYAQNACFEILNTSISAENIQGLFNKYETIADRKNLNYLKQFVNDYYKLSLLLLAGKSPIILHLRTLECLDNFEMIICSHINGYKEQRVTRKLIFQLLRALFIIYDR</sequence>